<proteinExistence type="predicted"/>
<organism evidence="1 2">
    <name type="scientific">Linum trigynum</name>
    <dbReference type="NCBI Taxonomy" id="586398"/>
    <lineage>
        <taxon>Eukaryota</taxon>
        <taxon>Viridiplantae</taxon>
        <taxon>Streptophyta</taxon>
        <taxon>Embryophyta</taxon>
        <taxon>Tracheophyta</taxon>
        <taxon>Spermatophyta</taxon>
        <taxon>Magnoliopsida</taxon>
        <taxon>eudicotyledons</taxon>
        <taxon>Gunneridae</taxon>
        <taxon>Pentapetalae</taxon>
        <taxon>rosids</taxon>
        <taxon>fabids</taxon>
        <taxon>Malpighiales</taxon>
        <taxon>Linaceae</taxon>
        <taxon>Linum</taxon>
    </lineage>
</organism>
<evidence type="ECO:0000313" key="1">
    <source>
        <dbReference type="EMBL" id="CAL1390411.1"/>
    </source>
</evidence>
<keyword evidence="2" id="KW-1185">Reference proteome</keyword>
<accession>A0AAV2EWI3</accession>
<dbReference type="EMBL" id="OZ034818">
    <property type="protein sequence ID" value="CAL1390411.1"/>
    <property type="molecule type" value="Genomic_DNA"/>
</dbReference>
<evidence type="ECO:0000313" key="2">
    <source>
        <dbReference type="Proteomes" id="UP001497516"/>
    </source>
</evidence>
<name>A0AAV2EWI3_9ROSI</name>
<sequence length="75" mass="8669">MKRERKGICISPEVPMLAEVDAERVRLAGARRRRKFLWLYDEYASSACCFSPKCVNFCLLIGVMSSTFVISRKYD</sequence>
<reference evidence="1 2" key="1">
    <citation type="submission" date="2024-04" db="EMBL/GenBank/DDBJ databases">
        <authorList>
            <person name="Fracassetti M."/>
        </authorList>
    </citation>
    <scope>NUCLEOTIDE SEQUENCE [LARGE SCALE GENOMIC DNA]</scope>
</reference>
<dbReference type="AlphaFoldDB" id="A0AAV2EWI3"/>
<protein>
    <submittedName>
        <fullName evidence="1">Uncharacterized protein</fullName>
    </submittedName>
</protein>
<gene>
    <name evidence="1" type="ORF">LTRI10_LOCUS31199</name>
</gene>
<dbReference type="Proteomes" id="UP001497516">
    <property type="component" value="Chromosome 5"/>
</dbReference>